<keyword evidence="2" id="KW-1185">Reference proteome</keyword>
<dbReference type="Proteomes" id="UP000664132">
    <property type="component" value="Unassembled WGS sequence"/>
</dbReference>
<dbReference type="AlphaFoldDB" id="A0A8H8BSK0"/>
<dbReference type="OrthoDB" id="3548847at2759"/>
<reference evidence="1" key="1">
    <citation type="submission" date="2021-02" db="EMBL/GenBank/DDBJ databases">
        <title>Genome sequence Cadophora malorum strain M34.</title>
        <authorList>
            <person name="Stefanovic E."/>
            <person name="Vu D."/>
            <person name="Scully C."/>
            <person name="Dijksterhuis J."/>
            <person name="Roader J."/>
            <person name="Houbraken J."/>
        </authorList>
    </citation>
    <scope>NUCLEOTIDE SEQUENCE</scope>
    <source>
        <strain evidence="1">M34</strain>
    </source>
</reference>
<gene>
    <name evidence="1" type="ORF">IFR04_004139</name>
</gene>
<comment type="caution">
    <text evidence="1">The sequence shown here is derived from an EMBL/GenBank/DDBJ whole genome shotgun (WGS) entry which is preliminary data.</text>
</comment>
<dbReference type="EMBL" id="JAFJYH010000045">
    <property type="protein sequence ID" value="KAG4422661.1"/>
    <property type="molecule type" value="Genomic_DNA"/>
</dbReference>
<sequence length="169" mass="19252">MATKKAPELEELRDAMFQCGHGLLSPSFESVAPVIKPILTRKEAAIQVRGKTIACSLHHRHETFSDGYPEHELAFQGEKSYLDLDVTCMTEDENVDDHLEVLCLLVGMSDLDFDPIWERRYLFLDPYIVQYGLVLQKTSTGQYTRVGVFELDSQKGWFGDPKIQTVEII</sequence>
<proteinExistence type="predicted"/>
<evidence type="ECO:0000313" key="2">
    <source>
        <dbReference type="Proteomes" id="UP000664132"/>
    </source>
</evidence>
<name>A0A8H8BSK0_9HELO</name>
<organism evidence="1 2">
    <name type="scientific">Cadophora malorum</name>
    <dbReference type="NCBI Taxonomy" id="108018"/>
    <lineage>
        <taxon>Eukaryota</taxon>
        <taxon>Fungi</taxon>
        <taxon>Dikarya</taxon>
        <taxon>Ascomycota</taxon>
        <taxon>Pezizomycotina</taxon>
        <taxon>Leotiomycetes</taxon>
        <taxon>Helotiales</taxon>
        <taxon>Ploettnerulaceae</taxon>
        <taxon>Cadophora</taxon>
    </lineage>
</organism>
<protein>
    <submittedName>
        <fullName evidence="1">Uncharacterized protein</fullName>
    </submittedName>
</protein>
<accession>A0A8H8BSK0</accession>
<evidence type="ECO:0000313" key="1">
    <source>
        <dbReference type="EMBL" id="KAG4422661.1"/>
    </source>
</evidence>